<organism evidence="2 3">
    <name type="scientific">Pseudobdellovibrio exovorus JSS</name>
    <dbReference type="NCBI Taxonomy" id="1184267"/>
    <lineage>
        <taxon>Bacteria</taxon>
        <taxon>Pseudomonadati</taxon>
        <taxon>Bdellovibrionota</taxon>
        <taxon>Bdellovibrionia</taxon>
        <taxon>Bdellovibrionales</taxon>
        <taxon>Pseudobdellovibrionaceae</taxon>
        <taxon>Pseudobdellovibrio</taxon>
    </lineage>
</organism>
<dbReference type="AlphaFoldDB" id="M4V5I7"/>
<accession>M4V5I7</accession>
<dbReference type="RefSeq" id="WP_015468938.1">
    <property type="nucleotide sequence ID" value="NC_020813.1"/>
</dbReference>
<evidence type="ECO:0000259" key="1">
    <source>
        <dbReference type="PROSITE" id="PS50222"/>
    </source>
</evidence>
<dbReference type="EMBL" id="CP003537">
    <property type="protein sequence ID" value="AGH94448.1"/>
    <property type="molecule type" value="Genomic_DNA"/>
</dbReference>
<dbReference type="InterPro" id="IPR018247">
    <property type="entry name" value="EF_Hand_1_Ca_BS"/>
</dbReference>
<dbReference type="HOGENOM" id="CLU_1841214_0_0_7"/>
<proteinExistence type="predicted"/>
<dbReference type="Pfam" id="PF13202">
    <property type="entry name" value="EF-hand_5"/>
    <property type="match status" value="1"/>
</dbReference>
<dbReference type="InterPro" id="IPR002048">
    <property type="entry name" value="EF_hand_dom"/>
</dbReference>
<protein>
    <recommendedName>
        <fullName evidence="1">EF-hand domain-containing protein</fullName>
    </recommendedName>
</protein>
<dbReference type="PATRIC" id="fig|1184267.3.peg.229"/>
<evidence type="ECO:0000313" key="2">
    <source>
        <dbReference type="EMBL" id="AGH94448.1"/>
    </source>
</evidence>
<reference evidence="2 3" key="1">
    <citation type="journal article" date="2013" name="ISME J.">
        <title>By their genes ye shall know them: genomic signatures of predatory bacteria.</title>
        <authorList>
            <person name="Pasternak Z."/>
            <person name="Pietrokovski S."/>
            <person name="Rotem O."/>
            <person name="Gophna U."/>
            <person name="Lurie-Weinberger M.N."/>
            <person name="Jurkevitch E."/>
        </authorList>
    </citation>
    <scope>NUCLEOTIDE SEQUENCE [LARGE SCALE GENOMIC DNA]</scope>
    <source>
        <strain evidence="2 3">JSS</strain>
    </source>
</reference>
<dbReference type="GO" id="GO:0005509">
    <property type="term" value="F:calcium ion binding"/>
    <property type="evidence" value="ECO:0007669"/>
    <property type="project" value="InterPro"/>
</dbReference>
<feature type="domain" description="EF-hand" evidence="1">
    <location>
        <begin position="110"/>
        <end position="138"/>
    </location>
</feature>
<dbReference type="KEGG" id="bex:A11Q_228"/>
<dbReference type="Gene3D" id="1.10.238.10">
    <property type="entry name" value="EF-hand"/>
    <property type="match status" value="1"/>
</dbReference>
<keyword evidence="3" id="KW-1185">Reference proteome</keyword>
<gene>
    <name evidence="2" type="ORF">A11Q_228</name>
</gene>
<dbReference type="PROSITE" id="PS50222">
    <property type="entry name" value="EF_HAND_2"/>
    <property type="match status" value="1"/>
</dbReference>
<sequence>MKHTLLFSLLAAAFLNLSSCESITETHTKGSTHYSANELTAPRGYDPNGDGHVTFQEYMVEVGNIYGSMLKPNATDLAVQDCYQKHICQGLDANNDGRVSASEFFEGKYKIFKKFDRDNDNVLSADEFKEAKKILLRKD</sequence>
<dbReference type="SUPFAM" id="SSF47473">
    <property type="entry name" value="EF-hand"/>
    <property type="match status" value="1"/>
</dbReference>
<dbReference type="PROSITE" id="PS00018">
    <property type="entry name" value="EF_HAND_1"/>
    <property type="match status" value="2"/>
</dbReference>
<dbReference type="OrthoDB" id="5470953at2"/>
<dbReference type="InterPro" id="IPR011992">
    <property type="entry name" value="EF-hand-dom_pair"/>
</dbReference>
<dbReference type="Proteomes" id="UP000012040">
    <property type="component" value="Chromosome"/>
</dbReference>
<dbReference type="Pfam" id="PF13405">
    <property type="entry name" value="EF-hand_6"/>
    <property type="match status" value="1"/>
</dbReference>
<name>M4V5I7_9BACT</name>
<evidence type="ECO:0000313" key="3">
    <source>
        <dbReference type="Proteomes" id="UP000012040"/>
    </source>
</evidence>